<name>A0A0F2MFT9_SPOSC</name>
<protein>
    <submittedName>
        <fullName evidence="2">Uncharacterized protein</fullName>
    </submittedName>
</protein>
<feature type="region of interest" description="Disordered" evidence="1">
    <location>
        <begin position="1"/>
        <end position="24"/>
    </location>
</feature>
<evidence type="ECO:0000313" key="2">
    <source>
        <dbReference type="EMBL" id="KJR87725.1"/>
    </source>
</evidence>
<gene>
    <name evidence="2" type="ORF">SPSK_07793</name>
</gene>
<sequence>MSPIGFNTDDIPLQSLDIPRRDMSPSPLLLPSPAFERELASLSLALAASSPSFSDQTFVSAPERPSWSPLPSPSLSSLVPRPLFAAPIFSPRSPMFRLAQPAVARESLVFRRRQIYLNVYAPPAVVVPGLPKLDKVSKPRALSPKSQAAFRARREAEDALIMPPILYTPPPQPQPHIVSPFRQDYIHSFKPDLPAHLCESPAAISPRAAAPVATSLPLPLSSSSTSASSPSPRPLLEERTSPIPIPGARRRPFPPVRRTSVLFDRPPTRADYDSDSSSSASSSFIYESPRRYPRSPDPKLLGLPQFPIEPDSSDQESEE</sequence>
<comment type="caution">
    <text evidence="2">The sequence shown here is derived from an EMBL/GenBank/DDBJ whole genome shotgun (WGS) entry which is preliminary data.</text>
</comment>
<feature type="region of interest" description="Disordered" evidence="1">
    <location>
        <begin position="216"/>
        <end position="319"/>
    </location>
</feature>
<dbReference type="KEGG" id="ssck:SPSK_07793"/>
<feature type="compositionally biased region" description="Low complexity" evidence="1">
    <location>
        <begin position="216"/>
        <end position="230"/>
    </location>
</feature>
<evidence type="ECO:0000256" key="1">
    <source>
        <dbReference type="SAM" id="MobiDB-lite"/>
    </source>
</evidence>
<dbReference type="EMBL" id="AXCR01000004">
    <property type="protein sequence ID" value="KJR87725.1"/>
    <property type="molecule type" value="Genomic_DNA"/>
</dbReference>
<accession>A0A0F2MFT9</accession>
<proteinExistence type="predicted"/>
<dbReference type="VEuPathDB" id="FungiDB:SPSK_07793"/>
<dbReference type="GeneID" id="27669725"/>
<reference evidence="2 3" key="1">
    <citation type="journal article" date="2014" name="BMC Genomics">
        <title>Comparative genomics of the major fungal agents of human and animal Sporotrichosis: Sporothrix schenckii and Sporothrix brasiliensis.</title>
        <authorList>
            <person name="Teixeira M.M."/>
            <person name="de Almeida L.G."/>
            <person name="Kubitschek-Barreira P."/>
            <person name="Alves F.L."/>
            <person name="Kioshima E.S."/>
            <person name="Abadio A.K."/>
            <person name="Fernandes L."/>
            <person name="Derengowski L.S."/>
            <person name="Ferreira K.S."/>
            <person name="Souza R.C."/>
            <person name="Ruiz J.C."/>
            <person name="de Andrade N.C."/>
            <person name="Paes H.C."/>
            <person name="Nicola A.M."/>
            <person name="Albuquerque P."/>
            <person name="Gerber A.L."/>
            <person name="Martins V.P."/>
            <person name="Peconick L.D."/>
            <person name="Neto A.V."/>
            <person name="Chaucanez C.B."/>
            <person name="Silva P.A."/>
            <person name="Cunha O.L."/>
            <person name="de Oliveira F.F."/>
            <person name="dos Santos T.C."/>
            <person name="Barros A.L."/>
            <person name="Soares M.A."/>
            <person name="de Oliveira L.M."/>
            <person name="Marini M.M."/>
            <person name="Villalobos-Duno H."/>
            <person name="Cunha M.M."/>
            <person name="de Hoog S."/>
            <person name="da Silveira J.F."/>
            <person name="Henrissat B."/>
            <person name="Nino-Vega G.A."/>
            <person name="Cisalpino P.S."/>
            <person name="Mora-Montes H.M."/>
            <person name="Almeida S.R."/>
            <person name="Stajich J.E."/>
            <person name="Lopes-Bezerra L.M."/>
            <person name="Vasconcelos A.T."/>
            <person name="Felipe M.S."/>
        </authorList>
    </citation>
    <scope>NUCLEOTIDE SEQUENCE [LARGE SCALE GENOMIC DNA]</scope>
    <source>
        <strain evidence="2 3">1099-18</strain>
    </source>
</reference>
<organism evidence="2 3">
    <name type="scientific">Sporothrix schenckii 1099-18</name>
    <dbReference type="NCBI Taxonomy" id="1397361"/>
    <lineage>
        <taxon>Eukaryota</taxon>
        <taxon>Fungi</taxon>
        <taxon>Dikarya</taxon>
        <taxon>Ascomycota</taxon>
        <taxon>Pezizomycotina</taxon>
        <taxon>Sordariomycetes</taxon>
        <taxon>Sordariomycetidae</taxon>
        <taxon>Ophiostomatales</taxon>
        <taxon>Ophiostomataceae</taxon>
        <taxon>Sporothrix</taxon>
    </lineage>
</organism>
<reference evidence="2 3" key="2">
    <citation type="journal article" date="2015" name="Eukaryot. Cell">
        <title>Asexual propagation of a virulent clone complex in a human and feline outbreak of sporotrichosis.</title>
        <authorList>
            <person name="Teixeira Mde M."/>
            <person name="Rodrigues A.M."/>
            <person name="Tsui C.K."/>
            <person name="de Almeida L.G."/>
            <person name="Van Diepeningen A.D."/>
            <person name="van den Ende B.G."/>
            <person name="Fernandes G.F."/>
            <person name="Kano R."/>
            <person name="Hamelin R.C."/>
            <person name="Lopes-Bezerra L.M."/>
            <person name="Vasconcelos A.T."/>
            <person name="de Hoog S."/>
            <person name="de Camargo Z.P."/>
            <person name="Felipe M.S."/>
        </authorList>
    </citation>
    <scope>NUCLEOTIDE SEQUENCE [LARGE SCALE GENOMIC DNA]</scope>
    <source>
        <strain evidence="2 3">1099-18</strain>
    </source>
</reference>
<dbReference type="RefSeq" id="XP_016590401.1">
    <property type="nucleotide sequence ID" value="XM_016734448.1"/>
</dbReference>
<feature type="compositionally biased region" description="Basic and acidic residues" evidence="1">
    <location>
        <begin position="288"/>
        <end position="297"/>
    </location>
</feature>
<evidence type="ECO:0000313" key="3">
    <source>
        <dbReference type="Proteomes" id="UP000033710"/>
    </source>
</evidence>
<dbReference type="AlphaFoldDB" id="A0A0F2MFT9"/>
<dbReference type="OrthoDB" id="10462888at2759"/>
<dbReference type="Proteomes" id="UP000033710">
    <property type="component" value="Unassembled WGS sequence"/>
</dbReference>